<dbReference type="GO" id="GO:0015833">
    <property type="term" value="P:peptide transport"/>
    <property type="evidence" value="ECO:0007669"/>
    <property type="project" value="TreeGrafter"/>
</dbReference>
<dbReference type="Pfam" id="PF00496">
    <property type="entry name" value="SBP_bac_5"/>
    <property type="match status" value="1"/>
</dbReference>
<keyword evidence="3" id="KW-0813">Transport</keyword>
<comment type="similarity">
    <text evidence="2">Belongs to the bacterial solute-binding protein 5 family.</text>
</comment>
<dbReference type="GO" id="GO:0030288">
    <property type="term" value="C:outer membrane-bounded periplasmic space"/>
    <property type="evidence" value="ECO:0007669"/>
    <property type="project" value="UniProtKB-ARBA"/>
</dbReference>
<reference evidence="6 7" key="1">
    <citation type="submission" date="2019-06" db="EMBL/GenBank/DDBJ databases">
        <title>Paenimaribius caenipelagi gen. nov., sp. nov., isolated from a tidal flat.</title>
        <authorList>
            <person name="Yoon J.-H."/>
        </authorList>
    </citation>
    <scope>NUCLEOTIDE SEQUENCE [LARGE SCALE GENOMIC DNA]</scope>
    <source>
        <strain evidence="6 7">JBTF-M29</strain>
    </source>
</reference>
<proteinExistence type="inferred from homology"/>
<dbReference type="InterPro" id="IPR030678">
    <property type="entry name" value="Peptide/Ni-bd"/>
</dbReference>
<evidence type="ECO:0000313" key="7">
    <source>
        <dbReference type="Proteomes" id="UP000318590"/>
    </source>
</evidence>
<dbReference type="InterPro" id="IPR000914">
    <property type="entry name" value="SBP_5_dom"/>
</dbReference>
<dbReference type="PIRSF" id="PIRSF002741">
    <property type="entry name" value="MppA"/>
    <property type="match status" value="1"/>
</dbReference>
<comment type="caution">
    <text evidence="6">The sequence shown here is derived from an EMBL/GenBank/DDBJ whole genome shotgun (WGS) entry which is preliminary data.</text>
</comment>
<gene>
    <name evidence="6" type="ORF">FEV53_19460</name>
</gene>
<dbReference type="InterPro" id="IPR039424">
    <property type="entry name" value="SBP_5"/>
</dbReference>
<dbReference type="PANTHER" id="PTHR30290">
    <property type="entry name" value="PERIPLASMIC BINDING COMPONENT OF ABC TRANSPORTER"/>
    <property type="match status" value="1"/>
</dbReference>
<protein>
    <recommendedName>
        <fullName evidence="5">Solute-binding protein family 5 domain-containing protein</fullName>
    </recommendedName>
</protein>
<name>A0A547PJ30_9RHOB</name>
<dbReference type="GO" id="GO:0043190">
    <property type="term" value="C:ATP-binding cassette (ABC) transporter complex"/>
    <property type="evidence" value="ECO:0007669"/>
    <property type="project" value="InterPro"/>
</dbReference>
<sequence>MFQNAPEEIRMFLHQGCCSICIQQMRCVQPGENSMSISRFDLLRRKFLMGASAAALLPKMVHADIHTNRRRLIRSDISSASQLNYLKSIATWNDDFFADIFDPLFRIGADLTFHPLAARSFDVSKDKRTYSVHLNERLWSDGTPITAADYVAAIQHRAWWSREGGDGLKLLDRSILNLQPYIDGKIQAVEEIGIWALDDLTFEIMVSAPNSEFALTFGTHLFFPFAQHSILDPRAEWENPTGLISNGSYVLAEFEKSDSIRVVRNPHSASDNSLYFDEVVYVSSENGANIQSGKVLKGEVDIYRLLDSDLIGWFNDNRPKQLKRYGQPAVSYLNFNLNSPSVADQRIRQALVMALDRTFLSRDVAVSGNTVTNWTNGLNWVWENDPDAGEQANFKYAPEEAVKIMEGLGYDQSNPLRIQLLYRDRANEADIANAISAMWRRIGVELSTASNSTVDHYNKYIIPGNYDIAIVTWVFDTMSLLDSYTMFSTRTSPNEGNYGAAGNSEVDQLLDEAALIYDLPQRIDLFREVELANRDNVWNVPIRHETGYVVISESLRGVEDDAPTRPLSAELWRN</sequence>
<evidence type="ECO:0000256" key="1">
    <source>
        <dbReference type="ARBA" id="ARBA00004418"/>
    </source>
</evidence>
<dbReference type="Proteomes" id="UP000318590">
    <property type="component" value="Unassembled WGS sequence"/>
</dbReference>
<dbReference type="SUPFAM" id="SSF53850">
    <property type="entry name" value="Periplasmic binding protein-like II"/>
    <property type="match status" value="1"/>
</dbReference>
<evidence type="ECO:0000256" key="4">
    <source>
        <dbReference type="ARBA" id="ARBA00022729"/>
    </source>
</evidence>
<evidence type="ECO:0000313" key="6">
    <source>
        <dbReference type="EMBL" id="TRD14140.1"/>
    </source>
</evidence>
<dbReference type="Gene3D" id="3.10.105.10">
    <property type="entry name" value="Dipeptide-binding Protein, Domain 3"/>
    <property type="match status" value="1"/>
</dbReference>
<evidence type="ECO:0000256" key="2">
    <source>
        <dbReference type="ARBA" id="ARBA00005695"/>
    </source>
</evidence>
<comment type="subcellular location">
    <subcellularLocation>
        <location evidence="1">Periplasm</location>
    </subcellularLocation>
</comment>
<keyword evidence="4" id="KW-0732">Signal</keyword>
<dbReference type="PANTHER" id="PTHR30290:SF9">
    <property type="entry name" value="OLIGOPEPTIDE-BINDING PROTEIN APPA"/>
    <property type="match status" value="1"/>
</dbReference>
<evidence type="ECO:0000259" key="5">
    <source>
        <dbReference type="Pfam" id="PF00496"/>
    </source>
</evidence>
<dbReference type="Gene3D" id="3.40.190.10">
    <property type="entry name" value="Periplasmic binding protein-like II"/>
    <property type="match status" value="1"/>
</dbReference>
<feature type="domain" description="Solute-binding protein family 5" evidence="5">
    <location>
        <begin position="113"/>
        <end position="491"/>
    </location>
</feature>
<dbReference type="Gene3D" id="3.90.76.10">
    <property type="entry name" value="Dipeptide-binding Protein, Domain 1"/>
    <property type="match status" value="1"/>
</dbReference>
<dbReference type="EMBL" id="VFSV01000087">
    <property type="protein sequence ID" value="TRD14140.1"/>
    <property type="molecule type" value="Genomic_DNA"/>
</dbReference>
<accession>A0A547PJ30</accession>
<organism evidence="6 7">
    <name type="scientific">Palleronia caenipelagi</name>
    <dbReference type="NCBI Taxonomy" id="2489174"/>
    <lineage>
        <taxon>Bacteria</taxon>
        <taxon>Pseudomonadati</taxon>
        <taxon>Pseudomonadota</taxon>
        <taxon>Alphaproteobacteria</taxon>
        <taxon>Rhodobacterales</taxon>
        <taxon>Roseobacteraceae</taxon>
        <taxon>Palleronia</taxon>
    </lineage>
</organism>
<dbReference type="OrthoDB" id="9803988at2"/>
<dbReference type="AlphaFoldDB" id="A0A547PJ30"/>
<keyword evidence="7" id="KW-1185">Reference proteome</keyword>
<dbReference type="GO" id="GO:1904680">
    <property type="term" value="F:peptide transmembrane transporter activity"/>
    <property type="evidence" value="ECO:0007669"/>
    <property type="project" value="TreeGrafter"/>
</dbReference>
<evidence type="ECO:0000256" key="3">
    <source>
        <dbReference type="ARBA" id="ARBA00022448"/>
    </source>
</evidence>